<feature type="compositionally biased region" description="Polar residues" evidence="3">
    <location>
        <begin position="428"/>
        <end position="442"/>
    </location>
</feature>
<dbReference type="Proteomes" id="UP001174677">
    <property type="component" value="Chromosome 11"/>
</dbReference>
<evidence type="ECO:0008006" key="6">
    <source>
        <dbReference type="Google" id="ProtNLM"/>
    </source>
</evidence>
<organism evidence="4 5">
    <name type="scientific">Hevea brasiliensis</name>
    <name type="common">Para rubber tree</name>
    <name type="synonym">Siphonia brasiliensis</name>
    <dbReference type="NCBI Taxonomy" id="3981"/>
    <lineage>
        <taxon>Eukaryota</taxon>
        <taxon>Viridiplantae</taxon>
        <taxon>Streptophyta</taxon>
        <taxon>Embryophyta</taxon>
        <taxon>Tracheophyta</taxon>
        <taxon>Spermatophyta</taxon>
        <taxon>Magnoliopsida</taxon>
        <taxon>eudicotyledons</taxon>
        <taxon>Gunneridae</taxon>
        <taxon>Pentapetalae</taxon>
        <taxon>rosids</taxon>
        <taxon>fabids</taxon>
        <taxon>Malpighiales</taxon>
        <taxon>Euphorbiaceae</taxon>
        <taxon>Crotonoideae</taxon>
        <taxon>Micrandreae</taxon>
        <taxon>Hevea</taxon>
    </lineage>
</organism>
<protein>
    <recommendedName>
        <fullName evidence="6">IST1-like protein</fullName>
    </recommendedName>
</protein>
<evidence type="ECO:0000256" key="1">
    <source>
        <dbReference type="ARBA" id="ARBA00005536"/>
    </source>
</evidence>
<name>A0ABQ9LIX6_HEVBR</name>
<feature type="compositionally biased region" description="Low complexity" evidence="3">
    <location>
        <begin position="550"/>
        <end position="561"/>
    </location>
</feature>
<feature type="compositionally biased region" description="Low complexity" evidence="3">
    <location>
        <begin position="242"/>
        <end position="251"/>
    </location>
</feature>
<dbReference type="InterPro" id="IPR042277">
    <property type="entry name" value="IST1-like"/>
</dbReference>
<dbReference type="Gene3D" id="1.20.1260.60">
    <property type="entry name" value="Vacuolar protein sorting-associated protein Ist1"/>
    <property type="match status" value="1"/>
</dbReference>
<evidence type="ECO:0000313" key="5">
    <source>
        <dbReference type="Proteomes" id="UP001174677"/>
    </source>
</evidence>
<feature type="compositionally biased region" description="Polar residues" evidence="3">
    <location>
        <begin position="252"/>
        <end position="273"/>
    </location>
</feature>
<evidence type="ECO:0000313" key="4">
    <source>
        <dbReference type="EMBL" id="KAJ9167924.1"/>
    </source>
</evidence>
<feature type="region of interest" description="Disordered" evidence="3">
    <location>
        <begin position="209"/>
        <end position="277"/>
    </location>
</feature>
<feature type="region of interest" description="Disordered" evidence="3">
    <location>
        <begin position="1056"/>
        <end position="1090"/>
    </location>
</feature>
<reference evidence="4" key="1">
    <citation type="journal article" date="2023" name="Plant Biotechnol. J.">
        <title>Chromosome-level wild Hevea brasiliensis genome provides new tools for genomic-assisted breeding and valuable loci to elevate rubber yield.</title>
        <authorList>
            <person name="Cheng H."/>
            <person name="Song X."/>
            <person name="Hu Y."/>
            <person name="Wu T."/>
            <person name="Yang Q."/>
            <person name="An Z."/>
            <person name="Feng S."/>
            <person name="Deng Z."/>
            <person name="Wu W."/>
            <person name="Zeng X."/>
            <person name="Tu M."/>
            <person name="Wang X."/>
            <person name="Huang H."/>
        </authorList>
    </citation>
    <scope>NUCLEOTIDE SEQUENCE</scope>
    <source>
        <strain evidence="4">MT/VB/25A 57/8</strain>
    </source>
</reference>
<dbReference type="EMBL" id="JARPOI010000011">
    <property type="protein sequence ID" value="KAJ9167924.1"/>
    <property type="molecule type" value="Genomic_DNA"/>
</dbReference>
<feature type="region of interest" description="Disordered" evidence="3">
    <location>
        <begin position="692"/>
        <end position="750"/>
    </location>
</feature>
<feature type="region of interest" description="Disordered" evidence="3">
    <location>
        <begin position="857"/>
        <end position="1023"/>
    </location>
</feature>
<feature type="region of interest" description="Disordered" evidence="3">
    <location>
        <begin position="544"/>
        <end position="565"/>
    </location>
</feature>
<keyword evidence="2" id="KW-0175">Coiled coil</keyword>
<comment type="caution">
    <text evidence="4">The sequence shown here is derived from an EMBL/GenBank/DDBJ whole genome shotgun (WGS) entry which is preliminary data.</text>
</comment>
<feature type="compositionally biased region" description="Polar residues" evidence="3">
    <location>
        <begin position="1056"/>
        <end position="1082"/>
    </location>
</feature>
<gene>
    <name evidence="4" type="ORF">P3X46_019512</name>
</gene>
<comment type="similarity">
    <text evidence="1">Belongs to the IST1 family.</text>
</comment>
<sequence>MLHKSFKPAKCKTALKLAASRIKLLKNKREAQLKQLKRELAQLLETGQDQTARIRVEHVVREEKTMAAYDLIEIYCELIVARLPIIESQKNCPIDLKQAISSVIFASPRCADIPELMDVRKHFTSKYGKEFVSAAVELRSDCGVSRLLVEKLSAKAPDGPTKMKILSAIAEEHNVKWDPKSFGEKDIMPHEDLLNGPNTFEQASKMHVEPPNVQQPPNSIDRGHPNFKAPSNYYDKHEQTANSYGSNSSSSQHYQNVTSPAVGTSQAMPTGTSHLDPRTIGTGCEEMEFRHSYAAEQSGFSVGRQSWNMEFKDATAAAQAAAESAERASMAARAAAELSSQGRITRQHLREKESVFRSRDEGLQTYAGSRVEGEYLAKDPVNKTPHKRITRQHSTETKKASVFRSRDEGIQTYAASRVQGEHLAKDPVNNTTHRSNSGMNHEQSFENEQDDMAGLAERFNNLKSTNRPSQLASSKSSSSSVNDYPLVNDFQMADSHYRKNLSELEKSDLVGEANIKGESSESEVELVSEVHDEMRSENVGYFEATSNREQSSSVSSHSHSQISRDDHNVFSSFSHQKFSEEAAKEPYIFYEGNFQRNTKETNPFDNASVVFDDSGSDDDGLKLDDKGEYNGQDSGSYYLSEGRKSSSHLLANTSADSPRLNMEESLGKSSSQSPFASGWHTTSVFSEGLTSDTVSSQADESLPVTFDESDGPSSESEGELNKSKLVESTHTGSFPHKDIACSGNPETTQNERHHFIGSSLAEKENVGSNRKNQGNEVGAETDRTFSYGYLHTNPTSHRLAKSQTKSNDNPKTSGFSSVKDDIQSYQSVYNLEDTISIKESSLESGKELNFAILTGGLRNKGYRHPPYRRNPSDNSSVSKQAEEDHYTRFKQSSSSLDVDIGSGAGDQEPYGQMVHPKINKNSSLGTPVPHSDASDDESDEELAKQTQEPYIHKAAPEVNKKSGLRSYFDLDNSDSEEELPNQTVTKTRPGPGLSRRTKQTVTSNTLSISERNPYLKSRLPSDSSITPEYAMEMEHNSSSSSSYTIEAQVMPTSLEKSSDYWGSSEQGRSTGQIFSKPISQSKRALREESS</sequence>
<evidence type="ECO:0000256" key="3">
    <source>
        <dbReference type="SAM" id="MobiDB-lite"/>
    </source>
</evidence>
<feature type="coiled-coil region" evidence="2">
    <location>
        <begin position="19"/>
        <end position="53"/>
    </location>
</feature>
<feature type="compositionally biased region" description="Polar residues" evidence="3">
    <location>
        <begin position="667"/>
        <end position="677"/>
    </location>
</feature>
<proteinExistence type="inferred from homology"/>
<feature type="compositionally biased region" description="Basic and acidic residues" evidence="3">
    <location>
        <begin position="950"/>
        <end position="960"/>
    </location>
</feature>
<evidence type="ECO:0000256" key="2">
    <source>
        <dbReference type="SAM" id="Coils"/>
    </source>
</evidence>
<accession>A0ABQ9LIX6</accession>
<feature type="compositionally biased region" description="Polar residues" evidence="3">
    <location>
        <begin position="647"/>
        <end position="656"/>
    </location>
</feature>
<feature type="compositionally biased region" description="Polar residues" evidence="3">
    <location>
        <begin position="999"/>
        <end position="1010"/>
    </location>
</feature>
<dbReference type="PANTHER" id="PTHR12161">
    <property type="entry name" value="IST1 FAMILY MEMBER"/>
    <property type="match status" value="1"/>
</dbReference>
<dbReference type="InterPro" id="IPR005061">
    <property type="entry name" value="Ist1"/>
</dbReference>
<dbReference type="Pfam" id="PF03398">
    <property type="entry name" value="Ist1"/>
    <property type="match status" value="1"/>
</dbReference>
<dbReference type="PANTHER" id="PTHR12161:SF13">
    <property type="entry name" value="REGULATOR OF VPS4 ACTIVITY IN THE MVB PATHWAY PROTEIN"/>
    <property type="match status" value="1"/>
</dbReference>
<feature type="compositionally biased region" description="Polar residues" evidence="3">
    <location>
        <begin position="793"/>
        <end position="816"/>
    </location>
</feature>
<keyword evidence="5" id="KW-1185">Reference proteome</keyword>
<feature type="compositionally biased region" description="Basic and acidic residues" evidence="3">
    <location>
        <begin position="619"/>
        <end position="628"/>
    </location>
</feature>
<feature type="region of interest" description="Disordered" evidence="3">
    <location>
        <begin position="793"/>
        <end position="818"/>
    </location>
</feature>
<feature type="region of interest" description="Disordered" evidence="3">
    <location>
        <begin position="419"/>
        <end position="447"/>
    </location>
</feature>
<feature type="region of interest" description="Disordered" evidence="3">
    <location>
        <begin position="599"/>
        <end position="677"/>
    </location>
</feature>